<comment type="caution">
    <text evidence="1">The sequence shown here is derived from an EMBL/GenBank/DDBJ whole genome shotgun (WGS) entry which is preliminary data.</text>
</comment>
<protein>
    <submittedName>
        <fullName evidence="1">Uncharacterized protein</fullName>
    </submittedName>
</protein>
<keyword evidence="3" id="KW-1185">Reference proteome</keyword>
<evidence type="ECO:0000313" key="3">
    <source>
        <dbReference type="Proteomes" id="UP001642484"/>
    </source>
</evidence>
<dbReference type="EMBL" id="CAXAMN010016469">
    <property type="protein sequence ID" value="CAK9048307.1"/>
    <property type="molecule type" value="Genomic_DNA"/>
</dbReference>
<proteinExistence type="predicted"/>
<reference evidence="1 3" key="1">
    <citation type="submission" date="2024-02" db="EMBL/GenBank/DDBJ databases">
        <authorList>
            <person name="Chen Y."/>
            <person name="Shah S."/>
            <person name="Dougan E. K."/>
            <person name="Thang M."/>
            <person name="Chan C."/>
        </authorList>
    </citation>
    <scope>NUCLEOTIDE SEQUENCE [LARGE SCALE GENOMIC DNA]</scope>
</reference>
<sequence length="244" mass="27834">MEGLPAPLRSGTPVALSSTVRRQPAVQRFSRSQWFECWSLGCTHVRAFALLGAFLRQRSRTRASPTCELHWLQERSPCLTLEQEEALHLMMSEDFNFRQLTSRENKAFRQKVCKTTGLKPDDVSDLFIHSLRRNVQIEAAARFAWRLKDKGLLSTVEKEKKVAKDSDSLALPRLSQELCLPPSVILKRMLQSEDLPKNMKPQTVLRALQDDFSSIAEARKLLVKKVPACDSMSDWMLRGVRLGL</sequence>
<organism evidence="1 3">
    <name type="scientific">Durusdinium trenchii</name>
    <dbReference type="NCBI Taxonomy" id="1381693"/>
    <lineage>
        <taxon>Eukaryota</taxon>
        <taxon>Sar</taxon>
        <taxon>Alveolata</taxon>
        <taxon>Dinophyceae</taxon>
        <taxon>Suessiales</taxon>
        <taxon>Symbiodiniaceae</taxon>
        <taxon>Durusdinium</taxon>
    </lineage>
</organism>
<evidence type="ECO:0000313" key="2">
    <source>
        <dbReference type="EMBL" id="CAK9048307.1"/>
    </source>
</evidence>
<gene>
    <name evidence="1" type="ORF">CCMP2556_LOCUS24878</name>
    <name evidence="2" type="ORF">CCMP2556_LOCUS24892</name>
</gene>
<name>A0ABP0MB03_9DINO</name>
<evidence type="ECO:0000313" key="1">
    <source>
        <dbReference type="EMBL" id="CAK9048258.1"/>
    </source>
</evidence>
<accession>A0ABP0MB03</accession>
<dbReference type="EMBL" id="CAXAMN010016447">
    <property type="protein sequence ID" value="CAK9048258.1"/>
    <property type="molecule type" value="Genomic_DNA"/>
</dbReference>
<dbReference type="Proteomes" id="UP001642484">
    <property type="component" value="Unassembled WGS sequence"/>
</dbReference>